<dbReference type="EMBL" id="JACGWS010000001">
    <property type="protein sequence ID" value="MBC8753570.1"/>
    <property type="molecule type" value="Genomic_DNA"/>
</dbReference>
<sequence length="428" mass="47897">MREDWIECTLGEVCFTTSGGTPSRQNKAFYNGTIPWVKSGELDKGVIYDSEEHISEEAIKKSSAKIFPKGTLLFALYGATIGKMATLGVDAATNQAICGIYKSSVFNSDFLYHYLFFRKNFLIQQGIGGAQPNISQTILKKLNIPVSPLVEQKAIVKKIEELFSSLDSGIADLKKAQDQLVVYRQAVLSSSFPKKKKIEISELVENLSQGWSPKCINQASTDSSQWAVIKTSAIQSGRFVEFENKILPDNLEPREQHEIKKGDILITRAGPRVRVGICCLVRKTRPKLINCDKVYRLELNKKLIDGEYFEYALNSPEILSKIEVMKSGSSDSGLNLTQKVFLKLEIPYVNKKQQLQIVREIESRLSVCDKVEESIKESLQKAQALRQSILKKAFEGKLLSAAEIAKCKADKEYEPASVLLEKIKAKKA</sequence>
<evidence type="ECO:0000313" key="5">
    <source>
        <dbReference type="EMBL" id="MBC8753570.1"/>
    </source>
</evidence>
<keyword evidence="5" id="KW-0540">Nuclease</keyword>
<organism evidence="5 6">
    <name type="scientific">Kordia aestuariivivens</name>
    <dbReference type="NCBI Taxonomy" id="2759037"/>
    <lineage>
        <taxon>Bacteria</taxon>
        <taxon>Pseudomonadati</taxon>
        <taxon>Bacteroidota</taxon>
        <taxon>Flavobacteriia</taxon>
        <taxon>Flavobacteriales</taxon>
        <taxon>Flavobacteriaceae</taxon>
        <taxon>Kordia</taxon>
    </lineage>
</organism>
<dbReference type="InterPro" id="IPR000055">
    <property type="entry name" value="Restrct_endonuc_typeI_TRD"/>
</dbReference>
<evidence type="ECO:0000256" key="2">
    <source>
        <dbReference type="ARBA" id="ARBA00022747"/>
    </source>
</evidence>
<evidence type="ECO:0000256" key="3">
    <source>
        <dbReference type="ARBA" id="ARBA00023125"/>
    </source>
</evidence>
<accession>A0ABR7Q4U5</accession>
<feature type="domain" description="Type I restriction modification DNA specificity" evidence="4">
    <location>
        <begin position="219"/>
        <end position="380"/>
    </location>
</feature>
<feature type="domain" description="Type I restriction modification DNA specificity" evidence="4">
    <location>
        <begin position="3"/>
        <end position="165"/>
    </location>
</feature>
<dbReference type="CDD" id="cd17515">
    <property type="entry name" value="RMtype1_S_MjaORF132P_Sau1132ORF3780P-TRD1-CR1_like"/>
    <property type="match status" value="1"/>
</dbReference>
<protein>
    <submittedName>
        <fullName evidence="5">Restriction endonuclease subunit S</fullName>
    </submittedName>
</protein>
<name>A0ABR7Q4U5_9FLAO</name>
<keyword evidence="6" id="KW-1185">Reference proteome</keyword>
<dbReference type="PANTHER" id="PTHR43140:SF1">
    <property type="entry name" value="TYPE I RESTRICTION ENZYME ECOKI SPECIFICITY SUBUNIT"/>
    <property type="match status" value="1"/>
</dbReference>
<reference evidence="5 6" key="1">
    <citation type="submission" date="2020-07" db="EMBL/GenBank/DDBJ databases">
        <title>Description of Kordia aestuariivivens sp. nov., isolated from a tidal flat.</title>
        <authorList>
            <person name="Park S."/>
            <person name="Yoon J.-H."/>
        </authorList>
    </citation>
    <scope>NUCLEOTIDE SEQUENCE [LARGE SCALE GENOMIC DNA]</scope>
    <source>
        <strain evidence="5 6">YSTF-M3</strain>
    </source>
</reference>
<dbReference type="GO" id="GO:0004519">
    <property type="term" value="F:endonuclease activity"/>
    <property type="evidence" value="ECO:0007669"/>
    <property type="project" value="UniProtKB-KW"/>
</dbReference>
<dbReference type="PANTHER" id="PTHR43140">
    <property type="entry name" value="TYPE-1 RESTRICTION ENZYME ECOKI SPECIFICITY PROTEIN"/>
    <property type="match status" value="1"/>
</dbReference>
<keyword evidence="3" id="KW-0238">DNA-binding</keyword>
<dbReference type="InterPro" id="IPR051212">
    <property type="entry name" value="Type-I_RE_S_subunit"/>
</dbReference>
<comment type="caution">
    <text evidence="5">The sequence shown here is derived from an EMBL/GenBank/DDBJ whole genome shotgun (WGS) entry which is preliminary data.</text>
</comment>
<evidence type="ECO:0000313" key="6">
    <source>
        <dbReference type="Proteomes" id="UP000619238"/>
    </source>
</evidence>
<dbReference type="InterPro" id="IPR044946">
    <property type="entry name" value="Restrct_endonuc_typeI_TRD_sf"/>
</dbReference>
<evidence type="ECO:0000259" key="4">
    <source>
        <dbReference type="Pfam" id="PF01420"/>
    </source>
</evidence>
<gene>
    <name evidence="5" type="ORF">H2O64_02730</name>
</gene>
<dbReference type="CDD" id="cd17261">
    <property type="entry name" value="RMtype1_S_EcoKI-TRD2-CR2_like"/>
    <property type="match status" value="1"/>
</dbReference>
<dbReference type="Proteomes" id="UP000619238">
    <property type="component" value="Unassembled WGS sequence"/>
</dbReference>
<keyword evidence="5" id="KW-0378">Hydrolase</keyword>
<proteinExistence type="inferred from homology"/>
<dbReference type="Pfam" id="PF01420">
    <property type="entry name" value="Methylase_S"/>
    <property type="match status" value="2"/>
</dbReference>
<evidence type="ECO:0000256" key="1">
    <source>
        <dbReference type="ARBA" id="ARBA00010923"/>
    </source>
</evidence>
<dbReference type="SUPFAM" id="SSF116734">
    <property type="entry name" value="DNA methylase specificity domain"/>
    <property type="match status" value="2"/>
</dbReference>
<dbReference type="RefSeq" id="WP_187560598.1">
    <property type="nucleotide sequence ID" value="NZ_JACGWS010000001.1"/>
</dbReference>
<keyword evidence="5" id="KW-0255">Endonuclease</keyword>
<comment type="similarity">
    <text evidence="1">Belongs to the type-I restriction system S methylase family.</text>
</comment>
<dbReference type="Gene3D" id="3.90.220.20">
    <property type="entry name" value="DNA methylase specificity domains"/>
    <property type="match status" value="2"/>
</dbReference>
<keyword evidence="2" id="KW-0680">Restriction system</keyword>